<evidence type="ECO:0000313" key="3">
    <source>
        <dbReference type="Proteomes" id="UP000676169"/>
    </source>
</evidence>
<dbReference type="EMBL" id="CP073100">
    <property type="protein sequence ID" value="QUE52548.1"/>
    <property type="molecule type" value="Genomic_DNA"/>
</dbReference>
<keyword evidence="1" id="KW-1133">Transmembrane helix</keyword>
<reference evidence="2" key="1">
    <citation type="submission" date="2021-04" db="EMBL/GenBank/DDBJ databases">
        <title>Luteolibacter sp. 32A isolated from the skin of an Anderson's salamander (Ambystoma andersonii).</title>
        <authorList>
            <person name="Spergser J."/>
            <person name="Busse H.-J."/>
        </authorList>
    </citation>
    <scope>NUCLEOTIDE SEQUENCE</scope>
    <source>
        <strain evidence="2">32A</strain>
    </source>
</reference>
<keyword evidence="1" id="KW-0812">Transmembrane</keyword>
<proteinExistence type="predicted"/>
<accession>A0A975J1Z1</accession>
<evidence type="ECO:0000256" key="1">
    <source>
        <dbReference type="SAM" id="Phobius"/>
    </source>
</evidence>
<dbReference type="Proteomes" id="UP000676169">
    <property type="component" value="Chromosome"/>
</dbReference>
<keyword evidence="1" id="KW-0472">Membrane</keyword>
<evidence type="ECO:0000313" key="2">
    <source>
        <dbReference type="EMBL" id="QUE52548.1"/>
    </source>
</evidence>
<name>A0A975J1Z1_9BACT</name>
<keyword evidence="3" id="KW-1185">Reference proteome</keyword>
<dbReference type="KEGG" id="lamb:KBB96_06545"/>
<gene>
    <name evidence="2" type="ORF">KBB96_06545</name>
</gene>
<dbReference type="AlphaFoldDB" id="A0A975J1Z1"/>
<dbReference type="PROSITE" id="PS51257">
    <property type="entry name" value="PROKAR_LIPOPROTEIN"/>
    <property type="match status" value="1"/>
</dbReference>
<feature type="transmembrane region" description="Helical" evidence="1">
    <location>
        <begin position="15"/>
        <end position="40"/>
    </location>
</feature>
<protein>
    <submittedName>
        <fullName evidence="2">Uncharacterized protein</fullName>
    </submittedName>
</protein>
<organism evidence="2 3">
    <name type="scientific">Luteolibacter ambystomatis</name>
    <dbReference type="NCBI Taxonomy" id="2824561"/>
    <lineage>
        <taxon>Bacteria</taxon>
        <taxon>Pseudomonadati</taxon>
        <taxon>Verrucomicrobiota</taxon>
        <taxon>Verrucomicrobiia</taxon>
        <taxon>Verrucomicrobiales</taxon>
        <taxon>Verrucomicrobiaceae</taxon>
        <taxon>Luteolibacter</taxon>
    </lineage>
</organism>
<sequence>MPRVVEEPPPSRPAYFWWLLANVVAACFAVVSWVVCLHIFQHPESPRNYEILRKLKRLPELKQYKDLDAPTANSYTPKDLYKKFNGFDDTLLARLNPALLRNYLTNFQKPLLLSYVEGSYRVETVRPLKENDFFSPGFVVRGRAMVKPDEFTPTAPYPVIIEYLFPTADRAAFSWFKPDDMLTVTKAQNCAVVLHVSKVDAQDEQGKMEKILCVTVVPIVYGNYQVGEGRSFSLDAPGYFKPGATFPLFKATAADAPVKKP</sequence>
<dbReference type="RefSeq" id="WP_211633745.1">
    <property type="nucleotide sequence ID" value="NZ_CP073100.1"/>
</dbReference>